<comment type="caution">
    <text evidence="2">The sequence shown here is derived from an EMBL/GenBank/DDBJ whole genome shotgun (WGS) entry which is preliminary data.</text>
</comment>
<reference evidence="2 3" key="1">
    <citation type="submission" date="2024-10" db="EMBL/GenBank/DDBJ databases">
        <title>The Natural Products Discovery Center: Release of the First 8490 Sequenced Strains for Exploring Actinobacteria Biosynthetic Diversity.</title>
        <authorList>
            <person name="Kalkreuter E."/>
            <person name="Kautsar S.A."/>
            <person name="Yang D."/>
            <person name="Bader C.D."/>
            <person name="Teijaro C.N."/>
            <person name="Fluegel L."/>
            <person name="Davis C.M."/>
            <person name="Simpson J.R."/>
            <person name="Lauterbach L."/>
            <person name="Steele A.D."/>
            <person name="Gui C."/>
            <person name="Meng S."/>
            <person name="Li G."/>
            <person name="Viehrig K."/>
            <person name="Ye F."/>
            <person name="Su P."/>
            <person name="Kiefer A.F."/>
            <person name="Nichols A."/>
            <person name="Cepeda A.J."/>
            <person name="Yan W."/>
            <person name="Fan B."/>
            <person name="Jiang Y."/>
            <person name="Adhikari A."/>
            <person name="Zheng C.-J."/>
            <person name="Schuster L."/>
            <person name="Cowan T.M."/>
            <person name="Smanski M.J."/>
            <person name="Chevrette M.G."/>
            <person name="De Carvalho L.P.S."/>
            <person name="Shen B."/>
        </authorList>
    </citation>
    <scope>NUCLEOTIDE SEQUENCE [LARGE SCALE GENOMIC DNA]</scope>
    <source>
        <strain evidence="2 3">NPDC020568</strain>
    </source>
</reference>
<evidence type="ECO:0000313" key="2">
    <source>
        <dbReference type="EMBL" id="MFI1463087.1"/>
    </source>
</evidence>
<dbReference type="RefSeq" id="WP_033243451.1">
    <property type="nucleotide sequence ID" value="NZ_JBIRUQ010000005.1"/>
</dbReference>
<sequence length="296" mass="31919">MADSLDEVWRTVRGMLDGAATDLAQGVSGYHVRARDGVAAMADRAGGADTDAAGLLQPTTTTRDPSSGNTTTARSSVYVPGRDLTDEVDYSALRRSGDDSLSGISPTFERIRRLQGFDGPVSVVSPQELEAAITAGGPRLFRGFEKDQYRDAFLAGPVRPGSGTTGFGTYATPLEAVALHYTDPTGRQGRATNSARVLRMALHPQAKTITLSALESDRHRASTEVSRQLRIERENPNRTDEDTARYNALLDKELVLADIGQYGALRGWDAIDAAGTFRNKEWNVLNPTALLVQRPA</sequence>
<name>A0ABW7TSB6_9NOCA</name>
<gene>
    <name evidence="2" type="ORF">ACH4WX_20420</name>
</gene>
<accession>A0ABW7TSB6</accession>
<proteinExistence type="predicted"/>
<dbReference type="Proteomes" id="UP001611263">
    <property type="component" value="Unassembled WGS sequence"/>
</dbReference>
<dbReference type="EMBL" id="JBIRUQ010000005">
    <property type="protein sequence ID" value="MFI1463087.1"/>
    <property type="molecule type" value="Genomic_DNA"/>
</dbReference>
<protein>
    <submittedName>
        <fullName evidence="2">Uncharacterized protein</fullName>
    </submittedName>
</protein>
<feature type="compositionally biased region" description="Polar residues" evidence="1">
    <location>
        <begin position="57"/>
        <end position="75"/>
    </location>
</feature>
<organism evidence="2 3">
    <name type="scientific">Nocardia carnea</name>
    <dbReference type="NCBI Taxonomy" id="37328"/>
    <lineage>
        <taxon>Bacteria</taxon>
        <taxon>Bacillati</taxon>
        <taxon>Actinomycetota</taxon>
        <taxon>Actinomycetes</taxon>
        <taxon>Mycobacteriales</taxon>
        <taxon>Nocardiaceae</taxon>
        <taxon>Nocardia</taxon>
    </lineage>
</organism>
<keyword evidence="3" id="KW-1185">Reference proteome</keyword>
<evidence type="ECO:0000313" key="3">
    <source>
        <dbReference type="Proteomes" id="UP001611263"/>
    </source>
</evidence>
<evidence type="ECO:0000256" key="1">
    <source>
        <dbReference type="SAM" id="MobiDB-lite"/>
    </source>
</evidence>
<feature type="region of interest" description="Disordered" evidence="1">
    <location>
        <begin position="49"/>
        <end position="75"/>
    </location>
</feature>
<dbReference type="GeneID" id="93507021"/>